<name>A0A4Y7TQU9_COPMI</name>
<proteinExistence type="predicted"/>
<dbReference type="OrthoDB" id="2864141at2759"/>
<comment type="caution">
    <text evidence="1">The sequence shown here is derived from an EMBL/GenBank/DDBJ whole genome shotgun (WGS) entry which is preliminary data.</text>
</comment>
<dbReference type="EMBL" id="QPFP01000005">
    <property type="protein sequence ID" value="TEB36555.1"/>
    <property type="molecule type" value="Genomic_DNA"/>
</dbReference>
<gene>
    <name evidence="1" type="ORF">FA13DRAFT_1726922</name>
</gene>
<organism evidence="1 2">
    <name type="scientific">Coprinellus micaceus</name>
    <name type="common">Glistening ink-cap mushroom</name>
    <name type="synonym">Coprinus micaceus</name>
    <dbReference type="NCBI Taxonomy" id="71717"/>
    <lineage>
        <taxon>Eukaryota</taxon>
        <taxon>Fungi</taxon>
        <taxon>Dikarya</taxon>
        <taxon>Basidiomycota</taxon>
        <taxon>Agaricomycotina</taxon>
        <taxon>Agaricomycetes</taxon>
        <taxon>Agaricomycetidae</taxon>
        <taxon>Agaricales</taxon>
        <taxon>Agaricineae</taxon>
        <taxon>Psathyrellaceae</taxon>
        <taxon>Coprinellus</taxon>
    </lineage>
</organism>
<dbReference type="Proteomes" id="UP000298030">
    <property type="component" value="Unassembled WGS sequence"/>
</dbReference>
<evidence type="ECO:0000313" key="2">
    <source>
        <dbReference type="Proteomes" id="UP000298030"/>
    </source>
</evidence>
<sequence length="82" mass="9373">MAAITHRDSRFVLTPIDANFAAAASKQVHVPAGKRLERQLIILWKVLTRSRRKQRASFMPTDFVSVTSRRRSAMRPLPCVRV</sequence>
<reference evidence="1 2" key="1">
    <citation type="journal article" date="2019" name="Nat. Ecol. Evol.">
        <title>Megaphylogeny resolves global patterns of mushroom evolution.</title>
        <authorList>
            <person name="Varga T."/>
            <person name="Krizsan K."/>
            <person name="Foldi C."/>
            <person name="Dima B."/>
            <person name="Sanchez-Garcia M."/>
            <person name="Sanchez-Ramirez S."/>
            <person name="Szollosi G.J."/>
            <person name="Szarkandi J.G."/>
            <person name="Papp V."/>
            <person name="Albert L."/>
            <person name="Andreopoulos W."/>
            <person name="Angelini C."/>
            <person name="Antonin V."/>
            <person name="Barry K.W."/>
            <person name="Bougher N.L."/>
            <person name="Buchanan P."/>
            <person name="Buyck B."/>
            <person name="Bense V."/>
            <person name="Catcheside P."/>
            <person name="Chovatia M."/>
            <person name="Cooper J."/>
            <person name="Damon W."/>
            <person name="Desjardin D."/>
            <person name="Finy P."/>
            <person name="Geml J."/>
            <person name="Haridas S."/>
            <person name="Hughes K."/>
            <person name="Justo A."/>
            <person name="Karasinski D."/>
            <person name="Kautmanova I."/>
            <person name="Kiss B."/>
            <person name="Kocsube S."/>
            <person name="Kotiranta H."/>
            <person name="LaButti K.M."/>
            <person name="Lechner B.E."/>
            <person name="Liimatainen K."/>
            <person name="Lipzen A."/>
            <person name="Lukacs Z."/>
            <person name="Mihaltcheva S."/>
            <person name="Morgado L.N."/>
            <person name="Niskanen T."/>
            <person name="Noordeloos M.E."/>
            <person name="Ohm R.A."/>
            <person name="Ortiz-Santana B."/>
            <person name="Ovrebo C."/>
            <person name="Racz N."/>
            <person name="Riley R."/>
            <person name="Savchenko A."/>
            <person name="Shiryaev A."/>
            <person name="Soop K."/>
            <person name="Spirin V."/>
            <person name="Szebenyi C."/>
            <person name="Tomsovsky M."/>
            <person name="Tulloss R.E."/>
            <person name="Uehling J."/>
            <person name="Grigoriev I.V."/>
            <person name="Vagvolgyi C."/>
            <person name="Papp T."/>
            <person name="Martin F.M."/>
            <person name="Miettinen O."/>
            <person name="Hibbett D.S."/>
            <person name="Nagy L.G."/>
        </authorList>
    </citation>
    <scope>NUCLEOTIDE SEQUENCE [LARGE SCALE GENOMIC DNA]</scope>
    <source>
        <strain evidence="1 2">FP101781</strain>
    </source>
</reference>
<accession>A0A4Y7TQU9</accession>
<keyword evidence="2" id="KW-1185">Reference proteome</keyword>
<protein>
    <submittedName>
        <fullName evidence="1">Uncharacterized protein</fullName>
    </submittedName>
</protein>
<dbReference type="AlphaFoldDB" id="A0A4Y7TQU9"/>
<evidence type="ECO:0000313" key="1">
    <source>
        <dbReference type="EMBL" id="TEB36555.1"/>
    </source>
</evidence>